<keyword evidence="6 11" id="KW-0812">Transmembrane</keyword>
<protein>
    <recommendedName>
        <fullName evidence="11">Mannosyltransferase</fullName>
        <ecNumber evidence="11">2.4.1.-</ecNumber>
    </recommendedName>
</protein>
<keyword evidence="13" id="KW-1185">Reference proteome</keyword>
<accession>B8LE28</accession>
<dbReference type="EC" id="2.4.1.-" evidence="11"/>
<dbReference type="AlphaFoldDB" id="B8LE28"/>
<comment type="similarity">
    <text evidence="10">Belongs to the glycosyltransferase 22 family. PIGZ subfamily.</text>
</comment>
<evidence type="ECO:0000313" key="12">
    <source>
        <dbReference type="EMBL" id="EED86416.1"/>
    </source>
</evidence>
<dbReference type="GO" id="GO:0005789">
    <property type="term" value="C:endoplasmic reticulum membrane"/>
    <property type="evidence" value="ECO:0000318"/>
    <property type="project" value="GO_Central"/>
</dbReference>
<name>B8LE28_THAPS</name>
<dbReference type="RefSeq" id="XP_002297266.1">
    <property type="nucleotide sequence ID" value="XM_002297230.1"/>
</dbReference>
<dbReference type="Proteomes" id="UP000001449">
    <property type="component" value="Unassembled WGS sequence"/>
</dbReference>
<feature type="transmembrane region" description="Helical" evidence="11">
    <location>
        <begin position="343"/>
        <end position="367"/>
    </location>
</feature>
<evidence type="ECO:0000256" key="5">
    <source>
        <dbReference type="ARBA" id="ARBA00022679"/>
    </source>
</evidence>
<dbReference type="GO" id="GO:0000026">
    <property type="term" value="F:alpha-1,2-mannosyltransferase activity"/>
    <property type="evidence" value="ECO:0000318"/>
    <property type="project" value="GO_Central"/>
</dbReference>
<feature type="transmembrane region" description="Helical" evidence="11">
    <location>
        <begin position="83"/>
        <end position="106"/>
    </location>
</feature>
<keyword evidence="8 11" id="KW-1133">Transmembrane helix</keyword>
<evidence type="ECO:0000256" key="8">
    <source>
        <dbReference type="ARBA" id="ARBA00022989"/>
    </source>
</evidence>
<evidence type="ECO:0000256" key="1">
    <source>
        <dbReference type="ARBA" id="ARBA00004477"/>
    </source>
</evidence>
<dbReference type="PaxDb" id="35128-Thapsdraft686"/>
<evidence type="ECO:0000256" key="10">
    <source>
        <dbReference type="ARBA" id="ARBA00038466"/>
    </source>
</evidence>
<dbReference type="STRING" id="35128.B8LE28"/>
<evidence type="ECO:0000256" key="11">
    <source>
        <dbReference type="RuleBase" id="RU363075"/>
    </source>
</evidence>
<dbReference type="PANTHER" id="PTHR22760:SF3">
    <property type="entry name" value="GPI MANNOSYLTRANSFERASE 4"/>
    <property type="match status" value="1"/>
</dbReference>
<dbReference type="HOGENOM" id="CLU_022957_1_1_1"/>
<dbReference type="Pfam" id="PF03901">
    <property type="entry name" value="Glyco_transf_22"/>
    <property type="match status" value="1"/>
</dbReference>
<reference evidence="12 13" key="1">
    <citation type="journal article" date="2004" name="Science">
        <title>The genome of the diatom Thalassiosira pseudonana: ecology, evolution, and metabolism.</title>
        <authorList>
            <person name="Armbrust E.V."/>
            <person name="Berges J.A."/>
            <person name="Bowler C."/>
            <person name="Green B.R."/>
            <person name="Martinez D."/>
            <person name="Putnam N.H."/>
            <person name="Zhou S."/>
            <person name="Allen A.E."/>
            <person name="Apt K.E."/>
            <person name="Bechner M."/>
            <person name="Brzezinski M.A."/>
            <person name="Chaal B.K."/>
            <person name="Chiovitti A."/>
            <person name="Davis A.K."/>
            <person name="Demarest M.S."/>
            <person name="Detter J.C."/>
            <person name="Glavina T."/>
            <person name="Goodstein D."/>
            <person name="Hadi M.Z."/>
            <person name="Hellsten U."/>
            <person name="Hildebrand M."/>
            <person name="Jenkins B.D."/>
            <person name="Jurka J."/>
            <person name="Kapitonov V.V."/>
            <person name="Kroger N."/>
            <person name="Lau W.W."/>
            <person name="Lane T.W."/>
            <person name="Larimer F.W."/>
            <person name="Lippmeier J.C."/>
            <person name="Lucas S."/>
            <person name="Medina M."/>
            <person name="Montsant A."/>
            <person name="Obornik M."/>
            <person name="Parker M.S."/>
            <person name="Palenik B."/>
            <person name="Pazour G.J."/>
            <person name="Richardson P.M."/>
            <person name="Rynearson T.A."/>
            <person name="Saito M.A."/>
            <person name="Schwartz D.C."/>
            <person name="Thamatrakoln K."/>
            <person name="Valentin K."/>
            <person name="Vardi A."/>
            <person name="Wilkerson F.P."/>
            <person name="Rokhsar D.S."/>
        </authorList>
    </citation>
    <scope>NUCLEOTIDE SEQUENCE [LARGE SCALE GENOMIC DNA]</scope>
    <source>
        <strain evidence="12 13">CCMP1335</strain>
    </source>
</reference>
<dbReference type="eggNOG" id="KOG4123">
    <property type="taxonomic scope" value="Eukaryota"/>
</dbReference>
<dbReference type="KEGG" id="tps:THAPSDRAFT_bd686"/>
<keyword evidence="3" id="KW-0337">GPI-anchor biosynthesis</keyword>
<reference evidence="12 13" key="2">
    <citation type="journal article" date="2008" name="Nature">
        <title>The Phaeodactylum genome reveals the evolutionary history of diatom genomes.</title>
        <authorList>
            <person name="Bowler C."/>
            <person name="Allen A.E."/>
            <person name="Badger J.H."/>
            <person name="Grimwood J."/>
            <person name="Jabbari K."/>
            <person name="Kuo A."/>
            <person name="Maheswari U."/>
            <person name="Martens C."/>
            <person name="Maumus F."/>
            <person name="Otillar R.P."/>
            <person name="Rayko E."/>
            <person name="Salamov A."/>
            <person name="Vandepoele K."/>
            <person name="Beszteri B."/>
            <person name="Gruber A."/>
            <person name="Heijde M."/>
            <person name="Katinka M."/>
            <person name="Mock T."/>
            <person name="Valentin K."/>
            <person name="Verret F."/>
            <person name="Berges J.A."/>
            <person name="Brownlee C."/>
            <person name="Cadoret J.P."/>
            <person name="Chiovitti A."/>
            <person name="Choi C.J."/>
            <person name="Coesel S."/>
            <person name="De Martino A."/>
            <person name="Detter J.C."/>
            <person name="Durkin C."/>
            <person name="Falciatore A."/>
            <person name="Fournet J."/>
            <person name="Haruta M."/>
            <person name="Huysman M.J."/>
            <person name="Jenkins B.D."/>
            <person name="Jiroutova K."/>
            <person name="Jorgensen R.E."/>
            <person name="Joubert Y."/>
            <person name="Kaplan A."/>
            <person name="Kroger N."/>
            <person name="Kroth P.G."/>
            <person name="La Roche J."/>
            <person name="Lindquist E."/>
            <person name="Lommer M."/>
            <person name="Martin-Jezequel V."/>
            <person name="Lopez P.J."/>
            <person name="Lucas S."/>
            <person name="Mangogna M."/>
            <person name="McGinnis K."/>
            <person name="Medlin L.K."/>
            <person name="Montsant A."/>
            <person name="Oudot-Le Secq M.P."/>
            <person name="Napoli C."/>
            <person name="Obornik M."/>
            <person name="Parker M.S."/>
            <person name="Petit J.L."/>
            <person name="Porcel B.M."/>
            <person name="Poulsen N."/>
            <person name="Robison M."/>
            <person name="Rychlewski L."/>
            <person name="Rynearson T.A."/>
            <person name="Schmutz J."/>
            <person name="Shapiro H."/>
            <person name="Siaut M."/>
            <person name="Stanley M."/>
            <person name="Sussman M.R."/>
            <person name="Taylor A.R."/>
            <person name="Vardi A."/>
            <person name="von Dassow P."/>
            <person name="Vyverman W."/>
            <person name="Willis A."/>
            <person name="Wyrwicz L.S."/>
            <person name="Rokhsar D.S."/>
            <person name="Weissenbach J."/>
            <person name="Armbrust E.V."/>
            <person name="Green B.R."/>
            <person name="Van de Peer Y."/>
            <person name="Grigoriev I.V."/>
        </authorList>
    </citation>
    <scope>NUCLEOTIDE SEQUENCE [LARGE SCALE GENOMIC DNA]</scope>
    <source>
        <strain evidence="12 13">CCMP1335</strain>
    </source>
</reference>
<sequence length="404" mass="45830">LRFFGAIYSLPGYIHPDEFFQGGQDVKEYLVSNVPWEFEPNNALRSIIPPTFMTLVPLRLYYPPQSSILWASSMNSLSGKEILIIPRIFMAILSVIFFDGCLWILVACTDASLGPPIEVLVLASSWPCLVFGVRPFTNNLEAMVLSCLLTIQKGGVQRQQTSIKSTILVGAVCSIGLFVRFTFAFFAFPVVIAYLYTRWMNMKFQFKYFLRDALGLAISFSLTSAMFIWVDSRYYSWQAQTVYIAPFNALRYNSKSTNLAEHGLHPRVTHAVVNMPMLFGPLALAGYYSIFQRNGRTYNNSSRSIIGSAYLSGLFLLSCAPHQEPRFILPCLVPLVQLYGKDAVVALFLGPFWVVFNLILYIFFGWLHQGGLVNSLFEMPRPTNESRTARVYVYYKTYMPPSFL</sequence>
<dbReference type="GeneID" id="7447302"/>
<keyword evidence="5" id="KW-0808">Transferase</keyword>
<keyword evidence="4 11" id="KW-0328">Glycosyltransferase</keyword>
<dbReference type="EMBL" id="DS999427">
    <property type="protein sequence ID" value="EED86416.1"/>
    <property type="molecule type" value="Genomic_DNA"/>
</dbReference>
<feature type="non-terminal residue" evidence="12">
    <location>
        <position position="1"/>
    </location>
</feature>
<feature type="non-terminal residue" evidence="12">
    <location>
        <position position="404"/>
    </location>
</feature>
<dbReference type="OMA" id="HGIHPRY"/>
<dbReference type="InterPro" id="IPR005599">
    <property type="entry name" value="GPI_mannosylTrfase"/>
</dbReference>
<gene>
    <name evidence="12" type="ORF">THAPSDRAFT_bd686</name>
</gene>
<feature type="transmembrane region" description="Helical" evidence="11">
    <location>
        <begin position="208"/>
        <end position="230"/>
    </location>
</feature>
<keyword evidence="7 11" id="KW-0256">Endoplasmic reticulum</keyword>
<evidence type="ECO:0000256" key="3">
    <source>
        <dbReference type="ARBA" id="ARBA00022502"/>
    </source>
</evidence>
<comment type="subcellular location">
    <subcellularLocation>
        <location evidence="1 11">Endoplasmic reticulum membrane</location>
        <topology evidence="1 11">Multi-pass membrane protein</topology>
    </subcellularLocation>
</comment>
<organism evidence="12 13">
    <name type="scientific">Thalassiosira pseudonana</name>
    <name type="common">Marine diatom</name>
    <name type="synonym">Cyclotella nana</name>
    <dbReference type="NCBI Taxonomy" id="35128"/>
    <lineage>
        <taxon>Eukaryota</taxon>
        <taxon>Sar</taxon>
        <taxon>Stramenopiles</taxon>
        <taxon>Ochrophyta</taxon>
        <taxon>Bacillariophyta</taxon>
        <taxon>Coscinodiscophyceae</taxon>
        <taxon>Thalassiosirophycidae</taxon>
        <taxon>Thalassiosirales</taxon>
        <taxon>Thalassiosiraceae</taxon>
        <taxon>Thalassiosira</taxon>
    </lineage>
</organism>
<dbReference type="GO" id="GO:0006506">
    <property type="term" value="P:GPI anchor biosynthetic process"/>
    <property type="evidence" value="ECO:0000318"/>
    <property type="project" value="GO_Central"/>
</dbReference>
<comment type="pathway">
    <text evidence="2">Glycolipid biosynthesis; glycosylphosphatidylinositol-anchor biosynthesis.</text>
</comment>
<proteinExistence type="inferred from homology"/>
<evidence type="ECO:0000256" key="6">
    <source>
        <dbReference type="ARBA" id="ARBA00022692"/>
    </source>
</evidence>
<evidence type="ECO:0000256" key="9">
    <source>
        <dbReference type="ARBA" id="ARBA00023136"/>
    </source>
</evidence>
<evidence type="ECO:0000256" key="2">
    <source>
        <dbReference type="ARBA" id="ARBA00004687"/>
    </source>
</evidence>
<evidence type="ECO:0000313" key="13">
    <source>
        <dbReference type="Proteomes" id="UP000001449"/>
    </source>
</evidence>
<feature type="transmembrane region" description="Helical" evidence="11">
    <location>
        <begin position="271"/>
        <end position="291"/>
    </location>
</feature>
<evidence type="ECO:0000256" key="4">
    <source>
        <dbReference type="ARBA" id="ARBA00022676"/>
    </source>
</evidence>
<keyword evidence="9 11" id="KW-0472">Membrane</keyword>
<evidence type="ECO:0000256" key="7">
    <source>
        <dbReference type="ARBA" id="ARBA00022824"/>
    </source>
</evidence>
<dbReference type="PANTHER" id="PTHR22760">
    <property type="entry name" value="GLYCOSYLTRANSFERASE"/>
    <property type="match status" value="1"/>
</dbReference>
<dbReference type="InParanoid" id="B8LE28"/>
<feature type="transmembrane region" description="Helical" evidence="11">
    <location>
        <begin position="167"/>
        <end position="196"/>
    </location>
</feature>